<keyword evidence="1" id="KW-0472">Membrane</keyword>
<dbReference type="AlphaFoldDB" id="A0AAW3FKE5"/>
<dbReference type="EMBL" id="AXZV01000019">
    <property type="protein sequence ID" value="KGH41554.1"/>
    <property type="molecule type" value="Genomic_DNA"/>
</dbReference>
<dbReference type="Proteomes" id="UP000029801">
    <property type="component" value="Chromosome"/>
</dbReference>
<feature type="domain" description="WxL Interacting Protein peptidoglycan binding" evidence="2">
    <location>
        <begin position="43"/>
        <end position="163"/>
    </location>
</feature>
<dbReference type="InterPro" id="IPR010317">
    <property type="entry name" value="WxLIP_PGBD"/>
</dbReference>
<gene>
    <name evidence="4" type="ORF">CMPG5300_2972</name>
</gene>
<evidence type="ECO:0000259" key="2">
    <source>
        <dbReference type="Pfam" id="PF06030"/>
    </source>
</evidence>
<comment type="caution">
    <text evidence="4">The sequence shown here is derived from an EMBL/GenBank/DDBJ whole genome shotgun (WGS) entry which is preliminary data.</text>
</comment>
<dbReference type="InterPro" id="IPR021759">
    <property type="entry name" value="WxLIP_HBD"/>
</dbReference>
<evidence type="ECO:0000313" key="4">
    <source>
        <dbReference type="EMBL" id="KGH41554.1"/>
    </source>
</evidence>
<dbReference type="Pfam" id="PF11797">
    <property type="entry name" value="WxLIP_HBD"/>
    <property type="match status" value="1"/>
</dbReference>
<proteinExistence type="predicted"/>
<evidence type="ECO:0000256" key="1">
    <source>
        <dbReference type="SAM" id="Phobius"/>
    </source>
</evidence>
<keyword evidence="1" id="KW-1133">Transmembrane helix</keyword>
<accession>A0AAW3FKE5</accession>
<reference evidence="4 5" key="1">
    <citation type="journal article" date="2014" name="Genome Announc.">
        <title>Draft Genome Sequence of Lactobacillus plantarum CMPG5300, a Human Vaginal Isolate.</title>
        <authorList>
            <person name="Malik S."/>
            <person name="Siezen R.J."/>
            <person name="Renckens B."/>
            <person name="Vaneechoutte M."/>
            <person name="Vanderleyden J."/>
            <person name="Lebeer S."/>
        </authorList>
    </citation>
    <scope>NUCLEOTIDE SEQUENCE [LARGE SCALE GENOMIC DNA]</scope>
    <source>
        <strain evidence="4 5">CMPG5300</strain>
    </source>
</reference>
<dbReference type="Pfam" id="PF06030">
    <property type="entry name" value="WxLIP_PGBD"/>
    <property type="match status" value="1"/>
</dbReference>
<feature type="transmembrane region" description="Helical" evidence="1">
    <location>
        <begin position="320"/>
        <end position="345"/>
    </location>
</feature>
<keyword evidence="1" id="KW-0812">Transmembrane</keyword>
<protein>
    <submittedName>
        <fullName evidence="4">Cell surface protein, CscA/DUF916 family</fullName>
    </submittedName>
</protein>
<feature type="domain" description="WxL Interacting Protein host binding" evidence="3">
    <location>
        <begin position="175"/>
        <end position="310"/>
    </location>
</feature>
<evidence type="ECO:0000313" key="5">
    <source>
        <dbReference type="Proteomes" id="UP000029801"/>
    </source>
</evidence>
<name>A0AAW3FKE5_LACPN</name>
<organism evidence="4 5">
    <name type="scientific">Lactiplantibacillus plantarum CMPG5300</name>
    <dbReference type="NCBI Taxonomy" id="1304889"/>
    <lineage>
        <taxon>Bacteria</taxon>
        <taxon>Bacillati</taxon>
        <taxon>Bacillota</taxon>
        <taxon>Bacilli</taxon>
        <taxon>Lactobacillales</taxon>
        <taxon>Lactobacillaceae</taxon>
        <taxon>Lactiplantibacillus</taxon>
    </lineage>
</organism>
<evidence type="ECO:0000259" key="3">
    <source>
        <dbReference type="Pfam" id="PF11797"/>
    </source>
</evidence>
<sequence length="353" mass="39638">MRLKVVIQFIRLMGVSLGFSILIGQTGVSANRQQSVHNNNVGFSVAAEIPKNQIHKQNSFFDLKMASGQQQTLRTVIYNVTNKDIKVRTAIHTAYTNTNGTIEYINPAKSYDQSLKYRVSDLATIQGERTITIPAEGSKTVAIKVKLPKQPVNGVLLGGWYFKRVDDKVTGVTEKSINVKNEYSYVIGLKLSSGKLPIPNLCLGPVKAGLNNYHRSIIVALRNPVARIIPNLKIRTVIINKRHQKVIIKNTKTGVMMAPNTVFKAPMPLGSQQLQPGDYQLQMTVNNQRHHWRFKRDFHISMTAAQKYNHESIDNKGVSMWMLIGIGAISMLVLGLGLGVIVWLWRRQRRSKD</sequence>